<dbReference type="InterPro" id="IPR050109">
    <property type="entry name" value="HTH-type_TetR-like_transc_reg"/>
</dbReference>
<dbReference type="STRING" id="446466.Cfla_3481"/>
<dbReference type="InterPro" id="IPR001647">
    <property type="entry name" value="HTH_TetR"/>
</dbReference>
<dbReference type="GO" id="GO:0003700">
    <property type="term" value="F:DNA-binding transcription factor activity"/>
    <property type="evidence" value="ECO:0007669"/>
    <property type="project" value="TreeGrafter"/>
</dbReference>
<evidence type="ECO:0000256" key="2">
    <source>
        <dbReference type="PROSITE-ProRule" id="PRU00335"/>
    </source>
</evidence>
<evidence type="ECO:0000313" key="5">
    <source>
        <dbReference type="Proteomes" id="UP000000849"/>
    </source>
</evidence>
<dbReference type="InterPro" id="IPR009057">
    <property type="entry name" value="Homeodomain-like_sf"/>
</dbReference>
<dbReference type="GO" id="GO:0000976">
    <property type="term" value="F:transcription cis-regulatory region binding"/>
    <property type="evidence" value="ECO:0007669"/>
    <property type="project" value="TreeGrafter"/>
</dbReference>
<keyword evidence="1 2" id="KW-0238">DNA-binding</keyword>
<dbReference type="Pfam" id="PF00440">
    <property type="entry name" value="TetR_N"/>
    <property type="match status" value="1"/>
</dbReference>
<organism evidence="4 5">
    <name type="scientific">Cellulomonas flavigena (strain ATCC 482 / DSM 20109 / BCRC 11376 / JCM 18109 / NBRC 3775 / NCIMB 8073 / NRS 134)</name>
    <dbReference type="NCBI Taxonomy" id="446466"/>
    <lineage>
        <taxon>Bacteria</taxon>
        <taxon>Bacillati</taxon>
        <taxon>Actinomycetota</taxon>
        <taxon>Actinomycetes</taxon>
        <taxon>Micrococcales</taxon>
        <taxon>Cellulomonadaceae</taxon>
        <taxon>Cellulomonas</taxon>
    </lineage>
</organism>
<dbReference type="AlphaFoldDB" id="D5UCX0"/>
<dbReference type="Proteomes" id="UP000000849">
    <property type="component" value="Chromosome"/>
</dbReference>
<dbReference type="SUPFAM" id="SSF46689">
    <property type="entry name" value="Homeodomain-like"/>
    <property type="match status" value="1"/>
</dbReference>
<dbReference type="Gene3D" id="1.10.357.10">
    <property type="entry name" value="Tetracycline Repressor, domain 2"/>
    <property type="match status" value="1"/>
</dbReference>
<gene>
    <name evidence="4" type="ordered locus">Cfla_3481</name>
</gene>
<name>D5UCX0_CELFN</name>
<dbReference type="PROSITE" id="PS50977">
    <property type="entry name" value="HTH_TETR_2"/>
    <property type="match status" value="1"/>
</dbReference>
<dbReference type="EMBL" id="CP001964">
    <property type="protein sequence ID" value="ADG76355.1"/>
    <property type="molecule type" value="Genomic_DNA"/>
</dbReference>
<feature type="DNA-binding region" description="H-T-H motif" evidence="2">
    <location>
        <begin position="37"/>
        <end position="56"/>
    </location>
</feature>
<evidence type="ECO:0000313" key="4">
    <source>
        <dbReference type="EMBL" id="ADG76355.1"/>
    </source>
</evidence>
<sequence length="189" mass="20346">MPRITARSVPEHREAQRRAILDATRELIAAAPDVEPTFADVAARAGLSRPSIYHYFPSREELFRAVVVEALPRWREAITTATAAHDDPADRVVAYADANLTLVAEGEHAVITALASLSPRAFADPWVAQMHGELVEPLVVALRDAQVPDPEVVAELVNAVVHKAGAMIEAGTDVAQVRAAVRPLLATLT</sequence>
<feature type="domain" description="HTH tetR-type" evidence="3">
    <location>
        <begin position="14"/>
        <end position="74"/>
    </location>
</feature>
<protein>
    <submittedName>
        <fullName evidence="4">Transcriptional regulator, TetR family</fullName>
    </submittedName>
</protein>
<dbReference type="eggNOG" id="COG1309">
    <property type="taxonomic scope" value="Bacteria"/>
</dbReference>
<reference evidence="4 5" key="1">
    <citation type="journal article" date="2010" name="Stand. Genomic Sci.">
        <title>Complete genome sequence of Cellulomonas flavigena type strain (134).</title>
        <authorList>
            <person name="Abt B."/>
            <person name="Foster B."/>
            <person name="Lapidus A."/>
            <person name="Clum A."/>
            <person name="Sun H."/>
            <person name="Pukall R."/>
            <person name="Lucas S."/>
            <person name="Glavina Del Rio T."/>
            <person name="Nolan M."/>
            <person name="Tice H."/>
            <person name="Cheng J.F."/>
            <person name="Pitluck S."/>
            <person name="Liolios K."/>
            <person name="Ivanova N."/>
            <person name="Mavromatis K."/>
            <person name="Ovchinnikova G."/>
            <person name="Pati A."/>
            <person name="Goodwin L."/>
            <person name="Chen A."/>
            <person name="Palaniappan K."/>
            <person name="Land M."/>
            <person name="Hauser L."/>
            <person name="Chang Y.J."/>
            <person name="Jeffries C.D."/>
            <person name="Rohde M."/>
            <person name="Goker M."/>
            <person name="Woyke T."/>
            <person name="Bristow J."/>
            <person name="Eisen J.A."/>
            <person name="Markowitz V."/>
            <person name="Hugenholtz P."/>
            <person name="Kyrpides N.C."/>
            <person name="Klenk H.P."/>
        </authorList>
    </citation>
    <scope>NUCLEOTIDE SEQUENCE [LARGE SCALE GENOMIC DNA]</scope>
    <source>
        <strain evidence="5">ATCC 482 / DSM 20109 / BCRC 11376 / JCM 18109 / NBRC 3775 / NCIMB 8073 / NRS 134</strain>
    </source>
</reference>
<accession>D5UCX0</accession>
<evidence type="ECO:0000259" key="3">
    <source>
        <dbReference type="PROSITE" id="PS50977"/>
    </source>
</evidence>
<dbReference type="PANTHER" id="PTHR30055">
    <property type="entry name" value="HTH-TYPE TRANSCRIPTIONAL REGULATOR RUTR"/>
    <property type="match status" value="1"/>
</dbReference>
<dbReference type="HOGENOM" id="CLU_083240_1_0_11"/>
<dbReference type="OrthoDB" id="4709704at2"/>
<dbReference type="KEGG" id="cfl:Cfla_3481"/>
<dbReference type="PANTHER" id="PTHR30055:SF226">
    <property type="entry name" value="HTH-TYPE TRANSCRIPTIONAL REGULATOR PKSA"/>
    <property type="match status" value="1"/>
</dbReference>
<dbReference type="PRINTS" id="PR00455">
    <property type="entry name" value="HTHTETR"/>
</dbReference>
<evidence type="ECO:0000256" key="1">
    <source>
        <dbReference type="ARBA" id="ARBA00023125"/>
    </source>
</evidence>
<keyword evidence="5" id="KW-1185">Reference proteome</keyword>
<proteinExistence type="predicted"/>
<dbReference type="RefSeq" id="WP_013118683.1">
    <property type="nucleotide sequence ID" value="NC_014151.1"/>
</dbReference>